<dbReference type="KEGG" id="pki:111840274"/>
<evidence type="ECO:0000256" key="1">
    <source>
        <dbReference type="SAM" id="MobiDB-lite"/>
    </source>
</evidence>
<name>A0A3B3SX10_9TELE</name>
<accession>A0A3B3SX10</accession>
<feature type="compositionally biased region" description="Basic and acidic residues" evidence="1">
    <location>
        <begin position="316"/>
        <end position="335"/>
    </location>
</feature>
<feature type="region of interest" description="Disordered" evidence="1">
    <location>
        <begin position="257"/>
        <end position="372"/>
    </location>
</feature>
<sequence length="482" mass="52789">MIMAVWRALLLCLTPSLCRPGGTIGQQCDDVKRLAEKDLIPDSMLRCSGPSWPEPSQILPSIDSSYTPQPPLPVCMDSPISYSHTIPNSGAHRPVGARSGDYLYCPPQRWMHNLRHGAAVLLYHPCASISQHSRLSLFARSCLSHYIITPFPQLSIQRPLAIVTWGRTLQLSHVGASEACDWLGQNAKAAVQTKARGSYSLLLTRPADSRMLWATGQEDTQRALRRCCLETLSLPVGNRTARGKMGWKQKRWRRELVSQGAAGSTARGAAKESSATGGMKVQQLPGLAAKPETRKGNRNATEEPPPDNGHGAGRGGAREVAERQDLKTGGGDKGEGVNGKGEMRGVSGEAGKESQRHRVKTQKEAPLQPGSPQCVGVQAALPVASSGQSQWVPTPRTDEAAWAAAALGFLLVLLTLAVLHTRLYRHWRRPPSLYWHQPEQDHDSVAEVIRRRLKMMGQRRKRTASQRREYSLLPSSSSEESD</sequence>
<dbReference type="GeneTree" id="ENSGT00390000008202"/>
<feature type="compositionally biased region" description="Basic residues" evidence="1">
    <location>
        <begin position="456"/>
        <end position="465"/>
    </location>
</feature>
<dbReference type="OrthoDB" id="5960270at2759"/>
<feature type="compositionally biased region" description="Low complexity" evidence="1">
    <location>
        <begin position="471"/>
        <end position="482"/>
    </location>
</feature>
<dbReference type="CTD" id="90313"/>
<keyword evidence="5" id="KW-1185">Reference proteome</keyword>
<reference evidence="4" key="1">
    <citation type="submission" date="2025-08" db="UniProtKB">
        <authorList>
            <consortium name="Ensembl"/>
        </authorList>
    </citation>
    <scope>IDENTIFICATION</scope>
</reference>
<dbReference type="InterPro" id="IPR021454">
    <property type="entry name" value="DUF3105"/>
</dbReference>
<dbReference type="GO" id="GO:0005737">
    <property type="term" value="C:cytoplasm"/>
    <property type="evidence" value="ECO:0007669"/>
    <property type="project" value="TreeGrafter"/>
</dbReference>
<dbReference type="Proteomes" id="UP000261540">
    <property type="component" value="Unplaced"/>
</dbReference>
<keyword evidence="3" id="KW-0732">Signal</keyword>
<proteinExistence type="predicted"/>
<dbReference type="Ensembl" id="ENSPKIT00000015845.1">
    <property type="protein sequence ID" value="ENSPKIP00000034920.1"/>
    <property type="gene ID" value="ENSPKIG00000014069.1"/>
</dbReference>
<keyword evidence="2" id="KW-0472">Membrane</keyword>
<evidence type="ECO:0000256" key="3">
    <source>
        <dbReference type="SAM" id="SignalP"/>
    </source>
</evidence>
<dbReference type="Pfam" id="PF11303">
    <property type="entry name" value="DUF3105"/>
    <property type="match status" value="1"/>
</dbReference>
<dbReference type="PANTHER" id="PTHR34179">
    <property type="entry name" value="TUMOR PROTEIN P53-INDUCIBLE PROTEIN 13"/>
    <property type="match status" value="1"/>
</dbReference>
<dbReference type="PANTHER" id="PTHR34179:SF1">
    <property type="entry name" value="TUMOR PROTEIN P53-INDUCIBLE PROTEIN 13"/>
    <property type="match status" value="1"/>
</dbReference>
<keyword evidence="2" id="KW-1133">Transmembrane helix</keyword>
<evidence type="ECO:0000313" key="5">
    <source>
        <dbReference type="Proteomes" id="UP000261540"/>
    </source>
</evidence>
<feature type="signal peptide" evidence="3">
    <location>
        <begin position="1"/>
        <end position="18"/>
    </location>
</feature>
<reference evidence="4" key="2">
    <citation type="submission" date="2025-09" db="UniProtKB">
        <authorList>
            <consortium name="Ensembl"/>
        </authorList>
    </citation>
    <scope>IDENTIFICATION</scope>
</reference>
<evidence type="ECO:0000256" key="2">
    <source>
        <dbReference type="SAM" id="Phobius"/>
    </source>
</evidence>
<feature type="transmembrane region" description="Helical" evidence="2">
    <location>
        <begin position="400"/>
        <end position="419"/>
    </location>
</feature>
<feature type="chain" id="PRO_5017306124" evidence="3">
    <location>
        <begin position="19"/>
        <end position="482"/>
    </location>
</feature>
<keyword evidence="2" id="KW-0812">Transmembrane</keyword>
<dbReference type="STRING" id="1676925.ENSPKIP00000034920"/>
<protein>
    <submittedName>
        <fullName evidence="4">Tumor protein p53 inducible protein 13</fullName>
    </submittedName>
</protein>
<evidence type="ECO:0000313" key="4">
    <source>
        <dbReference type="Ensembl" id="ENSPKIP00000034920.1"/>
    </source>
</evidence>
<feature type="region of interest" description="Disordered" evidence="1">
    <location>
        <begin position="456"/>
        <end position="482"/>
    </location>
</feature>
<organism evidence="4 5">
    <name type="scientific">Paramormyrops kingsleyae</name>
    <dbReference type="NCBI Taxonomy" id="1676925"/>
    <lineage>
        <taxon>Eukaryota</taxon>
        <taxon>Metazoa</taxon>
        <taxon>Chordata</taxon>
        <taxon>Craniata</taxon>
        <taxon>Vertebrata</taxon>
        <taxon>Euteleostomi</taxon>
        <taxon>Actinopterygii</taxon>
        <taxon>Neopterygii</taxon>
        <taxon>Teleostei</taxon>
        <taxon>Osteoglossocephala</taxon>
        <taxon>Osteoglossomorpha</taxon>
        <taxon>Osteoglossiformes</taxon>
        <taxon>Mormyridae</taxon>
        <taxon>Paramormyrops</taxon>
    </lineage>
</organism>
<dbReference type="AlphaFoldDB" id="A0A3B3SX10"/>